<evidence type="ECO:0000313" key="2">
    <source>
        <dbReference type="EnsemblPlants" id="MELO3C033139.2.1"/>
    </source>
</evidence>
<proteinExistence type="predicted"/>
<name>A0A9I9EFS5_CUCME</name>
<organism evidence="2">
    <name type="scientific">Cucumis melo</name>
    <name type="common">Muskmelon</name>
    <dbReference type="NCBI Taxonomy" id="3656"/>
    <lineage>
        <taxon>Eukaryota</taxon>
        <taxon>Viridiplantae</taxon>
        <taxon>Streptophyta</taxon>
        <taxon>Embryophyta</taxon>
        <taxon>Tracheophyta</taxon>
        <taxon>Spermatophyta</taxon>
        <taxon>Magnoliopsida</taxon>
        <taxon>eudicotyledons</taxon>
        <taxon>Gunneridae</taxon>
        <taxon>Pentapetalae</taxon>
        <taxon>rosids</taxon>
        <taxon>fabids</taxon>
        <taxon>Cucurbitales</taxon>
        <taxon>Cucurbitaceae</taxon>
        <taxon>Benincaseae</taxon>
        <taxon>Cucumis</taxon>
    </lineage>
</organism>
<dbReference type="AlphaFoldDB" id="A0A9I9EFS5"/>
<evidence type="ECO:0000259" key="1">
    <source>
        <dbReference type="Pfam" id="PF13961"/>
    </source>
</evidence>
<sequence>MEKNDVTRPINTILDGTNYITWAHQMRSFLIGRKLWRIVTGDITKPIKPTPPMKNTGNTVNTSDVLIHETTTEDIKYIKRFEDWDIKNHQMITWLGIAHYYQLHSTLISLNQEVGQSVNEYLATLQPI</sequence>
<protein>
    <recommendedName>
        <fullName evidence="1">DUF4219 domain-containing protein</fullName>
    </recommendedName>
</protein>
<dbReference type="EnsemblPlants" id="MELO3C033139.2.1">
    <property type="protein sequence ID" value="MELO3C033139.2.1"/>
    <property type="gene ID" value="MELO3C033139.2"/>
</dbReference>
<feature type="domain" description="DUF4219" evidence="1">
    <location>
        <begin position="14"/>
        <end position="39"/>
    </location>
</feature>
<dbReference type="Pfam" id="PF13961">
    <property type="entry name" value="DUF4219"/>
    <property type="match status" value="1"/>
</dbReference>
<dbReference type="InterPro" id="IPR025314">
    <property type="entry name" value="DUF4219"/>
</dbReference>
<dbReference type="Gramene" id="MELO3C033139.2.1">
    <property type="protein sequence ID" value="MELO3C033139.2.1"/>
    <property type="gene ID" value="MELO3C033139.2"/>
</dbReference>
<reference evidence="2" key="1">
    <citation type="submission" date="2023-03" db="UniProtKB">
        <authorList>
            <consortium name="EnsemblPlants"/>
        </authorList>
    </citation>
    <scope>IDENTIFICATION</scope>
</reference>
<accession>A0A9I9EFS5</accession>